<dbReference type="PANTHER" id="PTHR43540">
    <property type="entry name" value="PEROXYUREIDOACRYLATE/UREIDOACRYLATE AMIDOHYDROLASE-RELATED"/>
    <property type="match status" value="1"/>
</dbReference>
<evidence type="ECO:0000259" key="2">
    <source>
        <dbReference type="Pfam" id="PF00857"/>
    </source>
</evidence>
<evidence type="ECO:0000313" key="3">
    <source>
        <dbReference type="EMBL" id="BBF86107.1"/>
    </source>
</evidence>
<dbReference type="NCBIfam" id="NF008517">
    <property type="entry name" value="PRK11440.1"/>
    <property type="match status" value="1"/>
</dbReference>
<reference evidence="4" key="3">
    <citation type="journal article" date="2017" name="Plant Physiol. Biochem.">
        <title>Differential oxidative and antioxidative response of duckweed Lemna minor toward plant growth promoting/inhibiting bacteria.</title>
        <authorList>
            <person name="Ishizawa H."/>
            <person name="Kuroda M."/>
            <person name="Morikawa M."/>
            <person name="Ike M."/>
        </authorList>
    </citation>
    <scope>NUCLEOTIDE SEQUENCE [LARGE SCALE GENOMIC DNA]</scope>
    <source>
        <strain evidence="4">H3</strain>
    </source>
</reference>
<dbReference type="EMBL" id="AP018823">
    <property type="protein sequence ID" value="BBF86107.1"/>
    <property type="molecule type" value="Genomic_DNA"/>
</dbReference>
<dbReference type="STRING" id="332411.VI06_02955"/>
<protein>
    <submittedName>
        <fullName evidence="3">Nicotinamidase/isochorismatase family protein</fullName>
    </submittedName>
</protein>
<dbReference type="OrthoDB" id="9781985at2"/>
<dbReference type="InterPro" id="IPR050272">
    <property type="entry name" value="Isochorismatase-like_hydrls"/>
</dbReference>
<sequence length="201" mass="21686">MPQRLDPATTALILIDLQQGILGFAKQPYDTEQVLEHSAALAKAFRAAGAPVVLVRVGWSADGGDALQLPTDLVPPATPVPDNWLQQPAELEVAASDIQIIKRQWNAFYGTELDLQLRRRGIRTVVLAGISTHIGVDSTARAAWERNYAVVLAEDAMSCQVLECHQFSVKHIFPRLGRVRSTAQVLQALAAGKGGSESLSA</sequence>
<dbReference type="CDD" id="cd00431">
    <property type="entry name" value="cysteine_hydrolases"/>
    <property type="match status" value="1"/>
</dbReference>
<dbReference type="InterPro" id="IPR000868">
    <property type="entry name" value="Isochorismatase-like_dom"/>
</dbReference>
<evidence type="ECO:0000256" key="1">
    <source>
        <dbReference type="ARBA" id="ARBA00022801"/>
    </source>
</evidence>
<keyword evidence="4" id="KW-1185">Reference proteome</keyword>
<gene>
    <name evidence="3" type="ORF">DLM_2500</name>
</gene>
<organism evidence="3 4">
    <name type="scientific">Aquitalea magnusonii</name>
    <dbReference type="NCBI Taxonomy" id="332411"/>
    <lineage>
        <taxon>Bacteria</taxon>
        <taxon>Pseudomonadati</taxon>
        <taxon>Pseudomonadota</taxon>
        <taxon>Betaproteobacteria</taxon>
        <taxon>Neisseriales</taxon>
        <taxon>Chromobacteriaceae</taxon>
        <taxon>Aquitalea</taxon>
    </lineage>
</organism>
<dbReference type="RefSeq" id="WP_089086050.1">
    <property type="nucleotide sequence ID" value="NZ_AP018823.1"/>
</dbReference>
<evidence type="ECO:0000313" key="4">
    <source>
        <dbReference type="Proteomes" id="UP000198290"/>
    </source>
</evidence>
<dbReference type="InterPro" id="IPR036380">
    <property type="entry name" value="Isochorismatase-like_sf"/>
</dbReference>
<dbReference type="AlphaFoldDB" id="A0A3G9GKY4"/>
<accession>A0A3G9GKY4</accession>
<reference evidence="3 4" key="2">
    <citation type="journal article" date="2017" name="Genome Announc.">
        <title>Draft genome sequence of Aquitalea magnusonii strain H3, a plant growth-promoting bacterium of duckweed Lemna minor.</title>
        <authorList>
            <person name="Ishizawa H."/>
            <person name="Kuroda M."/>
            <person name="Ike M."/>
        </authorList>
    </citation>
    <scope>NUCLEOTIDE SEQUENCE [LARGE SCALE GENOMIC DNA]</scope>
    <source>
        <strain evidence="3 4">H3</strain>
    </source>
</reference>
<proteinExistence type="predicted"/>
<feature type="domain" description="Isochorismatase-like" evidence="2">
    <location>
        <begin position="10"/>
        <end position="184"/>
    </location>
</feature>
<dbReference type="SUPFAM" id="SSF52499">
    <property type="entry name" value="Isochorismatase-like hydrolases"/>
    <property type="match status" value="1"/>
</dbReference>
<name>A0A3G9GKY4_9NEIS</name>
<dbReference type="PANTHER" id="PTHR43540:SF7">
    <property type="entry name" value="ISOCHORISMATASE FAMILY PROTEIN YECD"/>
    <property type="match status" value="1"/>
</dbReference>
<reference evidence="4" key="1">
    <citation type="journal article" date="2017" name="Biotechnol. Biofuels">
        <title>Evaluation of environmental bacterial communities as a factor affecting the growth of duckweed Lemna minor.</title>
        <authorList>
            <person name="Ishizawa H."/>
            <person name="Kuroda M."/>
            <person name="Morikawa M."/>
            <person name="Ike M."/>
        </authorList>
    </citation>
    <scope>NUCLEOTIDE SEQUENCE [LARGE SCALE GENOMIC DNA]</scope>
    <source>
        <strain evidence="4">H3</strain>
    </source>
</reference>
<dbReference type="Gene3D" id="3.40.50.850">
    <property type="entry name" value="Isochorismatase-like"/>
    <property type="match status" value="1"/>
</dbReference>
<dbReference type="Proteomes" id="UP000198290">
    <property type="component" value="Chromosome"/>
</dbReference>
<dbReference type="Pfam" id="PF00857">
    <property type="entry name" value="Isochorismatase"/>
    <property type="match status" value="1"/>
</dbReference>
<keyword evidence="1" id="KW-0378">Hydrolase</keyword>
<dbReference type="GO" id="GO:0016787">
    <property type="term" value="F:hydrolase activity"/>
    <property type="evidence" value="ECO:0007669"/>
    <property type="project" value="UniProtKB-KW"/>
</dbReference>
<dbReference type="KEGG" id="amah:DLM_2500"/>